<dbReference type="RefSeq" id="WP_324619712.1">
    <property type="nucleotide sequence ID" value="NZ_JAYKOT010000003.1"/>
</dbReference>
<dbReference type="EMBL" id="JAYKOT010000003">
    <property type="protein sequence ID" value="MEB3429527.1"/>
    <property type="molecule type" value="Genomic_DNA"/>
</dbReference>
<dbReference type="Proteomes" id="UP001357733">
    <property type="component" value="Unassembled WGS sequence"/>
</dbReference>
<gene>
    <name evidence="1" type="ORF">VLK81_05800</name>
</gene>
<keyword evidence="2" id="KW-1185">Reference proteome</keyword>
<evidence type="ECO:0000313" key="1">
    <source>
        <dbReference type="EMBL" id="MEB3429527.1"/>
    </source>
</evidence>
<evidence type="ECO:0008006" key="3">
    <source>
        <dbReference type="Google" id="ProtNLM"/>
    </source>
</evidence>
<sequence length="140" mass="15738">MIKFVLGPKGSGKTKWLIDGANLDKKEGHGNIVFVDTDDSHIFSLDHSVRLVNANDFGISTPDEFYAFLCGIVSRDFDIEKIYVDGIYEILEFTNEELSRFEERLLGISEKYEVTFLIGLNKSSEELKGVIKGTPVELEA</sequence>
<name>A0AAW9MY08_9FIRM</name>
<accession>A0AAW9MY08</accession>
<dbReference type="AlphaFoldDB" id="A0AAW9MY08"/>
<protein>
    <recommendedName>
        <fullName evidence="3">ATP-binding protein</fullName>
    </recommendedName>
</protein>
<organism evidence="1 2">
    <name type="scientific">Citroniella saccharovorans</name>
    <dbReference type="NCBI Taxonomy" id="2053367"/>
    <lineage>
        <taxon>Bacteria</taxon>
        <taxon>Bacillati</taxon>
        <taxon>Bacillota</taxon>
        <taxon>Tissierellia</taxon>
        <taxon>Tissierellales</taxon>
        <taxon>Peptoniphilaceae</taxon>
        <taxon>Citroniella</taxon>
    </lineage>
</organism>
<proteinExistence type="predicted"/>
<evidence type="ECO:0000313" key="2">
    <source>
        <dbReference type="Proteomes" id="UP001357733"/>
    </source>
</evidence>
<comment type="caution">
    <text evidence="1">The sequence shown here is derived from an EMBL/GenBank/DDBJ whole genome shotgun (WGS) entry which is preliminary data.</text>
</comment>
<reference evidence="1 2" key="1">
    <citation type="submission" date="2024-01" db="EMBL/GenBank/DDBJ databases">
        <title>Complete genome sequence of Citroniella saccharovorans strain M6.X9, isolated from human fecal sample.</title>
        <authorList>
            <person name="Cheng G."/>
            <person name="Westerholm M."/>
            <person name="Schnurer A."/>
        </authorList>
    </citation>
    <scope>NUCLEOTIDE SEQUENCE [LARGE SCALE GENOMIC DNA]</scope>
    <source>
        <strain evidence="1 2">DSM 29873</strain>
    </source>
</reference>